<evidence type="ECO:0008006" key="3">
    <source>
        <dbReference type="Google" id="ProtNLM"/>
    </source>
</evidence>
<comment type="caution">
    <text evidence="1">The sequence shown here is derived from an EMBL/GenBank/DDBJ whole genome shotgun (WGS) entry which is preliminary data.</text>
</comment>
<dbReference type="Gene3D" id="3.30.70.100">
    <property type="match status" value="1"/>
</dbReference>
<proteinExistence type="predicted"/>
<protein>
    <recommendedName>
        <fullName evidence="3">ABM domain-containing protein</fullName>
    </recommendedName>
</protein>
<gene>
    <name evidence="1" type="ORF">FZC78_10125</name>
</gene>
<reference evidence="1 2" key="1">
    <citation type="submission" date="2019-08" db="EMBL/GenBank/DDBJ databases">
        <title>Bacillus genomes from the desert of Cuatro Cienegas, Coahuila.</title>
        <authorList>
            <person name="Olmedo-Alvarez G."/>
        </authorList>
    </citation>
    <scope>NUCLEOTIDE SEQUENCE [LARGE SCALE GENOMIC DNA]</scope>
    <source>
        <strain evidence="1 2">CH34_1T</strain>
    </source>
</reference>
<dbReference type="EMBL" id="VTEI01000004">
    <property type="protein sequence ID" value="TYS16979.1"/>
    <property type="molecule type" value="Genomic_DNA"/>
</dbReference>
<dbReference type="SUPFAM" id="SSF54909">
    <property type="entry name" value="Dimeric alpha+beta barrel"/>
    <property type="match status" value="1"/>
</dbReference>
<dbReference type="OrthoDB" id="2376332at2"/>
<sequence>MFVKVYQYHIQPEKEDAYLKIQEKASEIYSRYVDAETFYLQSIGDNSKWMEITRYKSEVEYQRSINLINEEEEIQELFKEFQGLLFSGKEEITEEDFIEKKVK</sequence>
<dbReference type="InterPro" id="IPR011008">
    <property type="entry name" value="Dimeric_a/b-barrel"/>
</dbReference>
<name>A0A5D4NSZ0_9BACI</name>
<dbReference type="Proteomes" id="UP000322267">
    <property type="component" value="Unassembled WGS sequence"/>
</dbReference>
<dbReference type="AlphaFoldDB" id="A0A5D4NSZ0"/>
<evidence type="ECO:0000313" key="1">
    <source>
        <dbReference type="EMBL" id="TYS16979.1"/>
    </source>
</evidence>
<dbReference type="RefSeq" id="WP_148939594.1">
    <property type="nucleotide sequence ID" value="NZ_VTEI01000004.1"/>
</dbReference>
<evidence type="ECO:0000313" key="2">
    <source>
        <dbReference type="Proteomes" id="UP000322267"/>
    </source>
</evidence>
<organism evidence="1 2">
    <name type="scientific">Rossellomorea vietnamensis</name>
    <dbReference type="NCBI Taxonomy" id="218284"/>
    <lineage>
        <taxon>Bacteria</taxon>
        <taxon>Bacillati</taxon>
        <taxon>Bacillota</taxon>
        <taxon>Bacilli</taxon>
        <taxon>Bacillales</taxon>
        <taxon>Bacillaceae</taxon>
        <taxon>Rossellomorea</taxon>
    </lineage>
</organism>
<accession>A0A5D4NSZ0</accession>